<proteinExistence type="predicted"/>
<evidence type="ECO:0000256" key="1">
    <source>
        <dbReference type="SAM" id="Phobius"/>
    </source>
</evidence>
<evidence type="ECO:0000313" key="2">
    <source>
        <dbReference type="EMBL" id="MCS0583610.1"/>
    </source>
</evidence>
<organism evidence="2 3">
    <name type="scientific">Massilia pinisoli</name>
    <dbReference type="NCBI Taxonomy" id="1772194"/>
    <lineage>
        <taxon>Bacteria</taxon>
        <taxon>Pseudomonadati</taxon>
        <taxon>Pseudomonadota</taxon>
        <taxon>Betaproteobacteria</taxon>
        <taxon>Burkholderiales</taxon>
        <taxon>Oxalobacteraceae</taxon>
        <taxon>Telluria group</taxon>
        <taxon>Massilia</taxon>
    </lineage>
</organism>
<keyword evidence="3" id="KW-1185">Reference proteome</keyword>
<keyword evidence="1" id="KW-0812">Transmembrane</keyword>
<accession>A0ABT1ZUJ8</accession>
<dbReference type="Proteomes" id="UP001204151">
    <property type="component" value="Unassembled WGS sequence"/>
</dbReference>
<reference evidence="2 3" key="1">
    <citation type="submission" date="2022-08" db="EMBL/GenBank/DDBJ databases">
        <title>Reclassification of Massilia species as members of the genera Telluria, Duganella, Pseudoduganella, Mokoshia gen. nov. and Zemynaea gen. nov. using orthogonal and non-orthogonal genome-based approaches.</title>
        <authorList>
            <person name="Bowman J.P."/>
        </authorList>
    </citation>
    <scope>NUCLEOTIDE SEQUENCE [LARGE SCALE GENOMIC DNA]</scope>
    <source>
        <strain evidence="2 3">JCM 31316</strain>
    </source>
</reference>
<evidence type="ECO:0000313" key="3">
    <source>
        <dbReference type="Proteomes" id="UP001204151"/>
    </source>
</evidence>
<dbReference type="EMBL" id="JANUGW010000014">
    <property type="protein sequence ID" value="MCS0583610.1"/>
    <property type="molecule type" value="Genomic_DNA"/>
</dbReference>
<keyword evidence="1" id="KW-0472">Membrane</keyword>
<comment type="caution">
    <text evidence="2">The sequence shown here is derived from an EMBL/GenBank/DDBJ whole genome shotgun (WGS) entry which is preliminary data.</text>
</comment>
<keyword evidence="1" id="KW-1133">Transmembrane helix</keyword>
<name>A0ABT1ZUJ8_9BURK</name>
<gene>
    <name evidence="2" type="ORF">NX784_18620</name>
</gene>
<dbReference type="RefSeq" id="WP_258818193.1">
    <property type="nucleotide sequence ID" value="NZ_JANUGW010000014.1"/>
</dbReference>
<protein>
    <submittedName>
        <fullName evidence="2">Uncharacterized protein</fullName>
    </submittedName>
</protein>
<feature type="transmembrane region" description="Helical" evidence="1">
    <location>
        <begin position="12"/>
        <end position="30"/>
    </location>
</feature>
<sequence>MRSTFPAFGIRRFIMIRFFPTAWTAAYVALTSMTTWLLCETDALGGFAPLFFH</sequence>